<name>A0ABR5SHH3_9BACT</name>
<evidence type="ECO:0000256" key="1">
    <source>
        <dbReference type="ARBA" id="ARBA00001966"/>
    </source>
</evidence>
<sequence length="486" mass="55682">MRKKINKICLVQPSCIMAYGNSKSVWPPIGILSLSSSLLARGYDVSIVDGILEGYEQDSPIDDNTFLMGLRPEELAGIILKHTPDVVGFSILFVNQIENALHTARIVRKYNSDIFLLWGGPIVTLKSQYFILIPEVDGIILGESDISGPEFIDKLQSKKARPIPGTGIRCSKGFELDIAFQPVHDLDILPLPARDLIDMRCYMDKVQYFKVLPKQLPATTIMTSRGCPFKCIFCSAPVLYNNSYRYRSPKNVLDEIDLLVNKYGIKEFIILDENFCVNRERTEKLIDLIIERDYGITWYAASGMHVMTLTEKILEKMVSSGLYKLKVSFESGNERVLKEIIHKNIDLKYGETIIKKAKELGLAVGANFILGFPWETRLEILDSFEYAKQLDLDFTLWTLATPYPHTHLTERAIKEGLLPNDFDFTDLIPGRAYFDLVDVSRAELEKWREEFWEKLNFCNAEKSRRYYQYALVNPNYRPPIKPDKSI</sequence>
<dbReference type="SFLD" id="SFLDG01123">
    <property type="entry name" value="methyltransferase_(Class_B)"/>
    <property type="match status" value="1"/>
</dbReference>
<dbReference type="RefSeq" id="WP_085051359.1">
    <property type="nucleotide sequence ID" value="NZ_LNQR01000031.1"/>
</dbReference>
<keyword evidence="2" id="KW-0489">Methyltransferase</keyword>
<dbReference type="InterPro" id="IPR007197">
    <property type="entry name" value="rSAM"/>
</dbReference>
<evidence type="ECO:0000256" key="4">
    <source>
        <dbReference type="ARBA" id="ARBA00022691"/>
    </source>
</evidence>
<dbReference type="InterPro" id="IPR006158">
    <property type="entry name" value="Cobalamin-bd"/>
</dbReference>
<dbReference type="GO" id="GO:0016740">
    <property type="term" value="F:transferase activity"/>
    <property type="evidence" value="ECO:0007669"/>
    <property type="project" value="UniProtKB-KW"/>
</dbReference>
<dbReference type="Gene3D" id="3.40.50.280">
    <property type="entry name" value="Cobalamin-binding domain"/>
    <property type="match status" value="1"/>
</dbReference>
<dbReference type="InterPro" id="IPR051198">
    <property type="entry name" value="BchE-like"/>
</dbReference>
<dbReference type="EC" id="2.-.-.-" evidence="10"/>
<keyword evidence="4" id="KW-0949">S-adenosyl-L-methionine</keyword>
<dbReference type="EMBL" id="LNQR01000031">
    <property type="protein sequence ID" value="KWT91554.1"/>
    <property type="molecule type" value="Genomic_DNA"/>
</dbReference>
<dbReference type="PROSITE" id="PS51918">
    <property type="entry name" value="RADICAL_SAM"/>
    <property type="match status" value="1"/>
</dbReference>
<accession>A0ABR5SHH3</accession>
<dbReference type="Pfam" id="PF02310">
    <property type="entry name" value="B12-binding"/>
    <property type="match status" value="1"/>
</dbReference>
<organism evidence="10 11">
    <name type="scientific">Candidatus Magnetominusculus xianensis</name>
    <dbReference type="NCBI Taxonomy" id="1748249"/>
    <lineage>
        <taxon>Bacteria</taxon>
        <taxon>Pseudomonadati</taxon>
        <taxon>Nitrospirota</taxon>
        <taxon>Nitrospiria</taxon>
        <taxon>Nitrospirales</taxon>
        <taxon>Nitrospiraceae</taxon>
        <taxon>Candidatus Magnetominusculus</taxon>
    </lineage>
</organism>
<evidence type="ECO:0000259" key="9">
    <source>
        <dbReference type="PROSITE" id="PS51918"/>
    </source>
</evidence>
<dbReference type="InterPro" id="IPR034466">
    <property type="entry name" value="Methyltransferase_Class_B"/>
</dbReference>
<gene>
    <name evidence="10" type="ORF">ASN18_0835</name>
</gene>
<protein>
    <submittedName>
        <fullName evidence="10">B12-binding domain-containing radical SAM protein</fullName>
        <ecNumber evidence="10">2.-.-.-</ecNumber>
    </submittedName>
</protein>
<evidence type="ECO:0000259" key="8">
    <source>
        <dbReference type="PROSITE" id="PS51332"/>
    </source>
</evidence>
<dbReference type="InterPro" id="IPR006638">
    <property type="entry name" value="Elp3/MiaA/NifB-like_rSAM"/>
</dbReference>
<dbReference type="InterPro" id="IPR058240">
    <property type="entry name" value="rSAM_sf"/>
</dbReference>
<dbReference type="Proteomes" id="UP000060487">
    <property type="component" value="Unassembled WGS sequence"/>
</dbReference>
<comment type="cofactor">
    <cofactor evidence="1">
        <name>[4Fe-4S] cluster</name>
        <dbReference type="ChEBI" id="CHEBI:49883"/>
    </cofactor>
</comment>
<feature type="domain" description="B12-binding" evidence="8">
    <location>
        <begin position="14"/>
        <end position="162"/>
    </location>
</feature>
<keyword evidence="7" id="KW-0411">Iron-sulfur</keyword>
<feature type="domain" description="Radical SAM core" evidence="9">
    <location>
        <begin position="213"/>
        <end position="435"/>
    </location>
</feature>
<dbReference type="InterPro" id="IPR023404">
    <property type="entry name" value="rSAM_horseshoe"/>
</dbReference>
<dbReference type="SFLD" id="SFLDS00029">
    <property type="entry name" value="Radical_SAM"/>
    <property type="match status" value="1"/>
</dbReference>
<dbReference type="SUPFAM" id="SSF52242">
    <property type="entry name" value="Cobalamin (vitamin B12)-binding domain"/>
    <property type="match status" value="1"/>
</dbReference>
<evidence type="ECO:0000256" key="6">
    <source>
        <dbReference type="ARBA" id="ARBA00023004"/>
    </source>
</evidence>
<dbReference type="SMART" id="SM00729">
    <property type="entry name" value="Elp3"/>
    <property type="match status" value="1"/>
</dbReference>
<evidence type="ECO:0000256" key="5">
    <source>
        <dbReference type="ARBA" id="ARBA00022723"/>
    </source>
</evidence>
<evidence type="ECO:0000313" key="11">
    <source>
        <dbReference type="Proteomes" id="UP000060487"/>
    </source>
</evidence>
<keyword evidence="6" id="KW-0408">Iron</keyword>
<keyword evidence="11" id="KW-1185">Reference proteome</keyword>
<reference evidence="10 11" key="1">
    <citation type="submission" date="2015-11" db="EMBL/GenBank/DDBJ databases">
        <authorList>
            <person name="Lin W."/>
        </authorList>
    </citation>
    <scope>NUCLEOTIDE SEQUENCE [LARGE SCALE GENOMIC DNA]</scope>
    <source>
        <strain evidence="10 11">HCH-1</strain>
    </source>
</reference>
<evidence type="ECO:0000256" key="2">
    <source>
        <dbReference type="ARBA" id="ARBA00022603"/>
    </source>
</evidence>
<dbReference type="CDD" id="cd02065">
    <property type="entry name" value="B12-binding_like"/>
    <property type="match status" value="1"/>
</dbReference>
<dbReference type="CDD" id="cd01335">
    <property type="entry name" value="Radical_SAM"/>
    <property type="match status" value="1"/>
</dbReference>
<evidence type="ECO:0000256" key="3">
    <source>
        <dbReference type="ARBA" id="ARBA00022679"/>
    </source>
</evidence>
<proteinExistence type="predicted"/>
<keyword evidence="3 10" id="KW-0808">Transferase</keyword>
<evidence type="ECO:0000256" key="7">
    <source>
        <dbReference type="ARBA" id="ARBA00023014"/>
    </source>
</evidence>
<comment type="caution">
    <text evidence="10">The sequence shown here is derived from an EMBL/GenBank/DDBJ whole genome shotgun (WGS) entry which is preliminary data.</text>
</comment>
<dbReference type="InterPro" id="IPR036724">
    <property type="entry name" value="Cobalamin-bd_sf"/>
</dbReference>
<dbReference type="PANTHER" id="PTHR43409">
    <property type="entry name" value="ANAEROBIC MAGNESIUM-PROTOPORPHYRIN IX MONOMETHYL ESTER CYCLASE-RELATED"/>
    <property type="match status" value="1"/>
</dbReference>
<dbReference type="PROSITE" id="PS51332">
    <property type="entry name" value="B12_BINDING"/>
    <property type="match status" value="1"/>
</dbReference>
<dbReference type="Gene3D" id="3.80.30.20">
    <property type="entry name" value="tm_1862 like domain"/>
    <property type="match status" value="1"/>
</dbReference>
<dbReference type="Pfam" id="PF04055">
    <property type="entry name" value="Radical_SAM"/>
    <property type="match status" value="1"/>
</dbReference>
<evidence type="ECO:0000313" key="10">
    <source>
        <dbReference type="EMBL" id="KWT91554.1"/>
    </source>
</evidence>
<keyword evidence="5" id="KW-0479">Metal-binding</keyword>
<dbReference type="PANTHER" id="PTHR43409:SF7">
    <property type="entry name" value="BLL1977 PROTEIN"/>
    <property type="match status" value="1"/>
</dbReference>
<dbReference type="SUPFAM" id="SSF102114">
    <property type="entry name" value="Radical SAM enzymes"/>
    <property type="match status" value="1"/>
</dbReference>
<dbReference type="SFLD" id="SFLDG01082">
    <property type="entry name" value="B12-binding_domain_containing"/>
    <property type="match status" value="1"/>
</dbReference>